<name>A0ABV9ZC75_9PSEU</name>
<dbReference type="PRINTS" id="PR00332">
    <property type="entry name" value="HISTRIAD"/>
</dbReference>
<evidence type="ECO:0000313" key="3">
    <source>
        <dbReference type="EMBL" id="MFC5139163.1"/>
    </source>
</evidence>
<keyword evidence="4" id="KW-1185">Reference proteome</keyword>
<gene>
    <name evidence="3" type="ORF">ACFPK1_13045</name>
</gene>
<dbReference type="PANTHER" id="PTHR46648">
    <property type="entry name" value="HIT FAMILY PROTEIN 1"/>
    <property type="match status" value="1"/>
</dbReference>
<evidence type="ECO:0000313" key="4">
    <source>
        <dbReference type="Proteomes" id="UP001596175"/>
    </source>
</evidence>
<proteinExistence type="predicted"/>
<sequence length="142" mass="15374">MATVFTKIINGEIPGRFVWSDDQVVGFLSINPLGPGHVLVVPREEVDQWLDAPDGLFEHAMAVAKGIGSVIRDTWSPPRVALMIAGFEVPHLHIHVHPAWGLEAFDFSRAESDPDQDAMDRHVEAIRAGLRAAGHGASVPAS</sequence>
<dbReference type="EMBL" id="JBHSKG010000006">
    <property type="protein sequence ID" value="MFC5139163.1"/>
    <property type="molecule type" value="Genomic_DNA"/>
</dbReference>
<organism evidence="3 4">
    <name type="scientific">Actinomycetospora rhizophila</name>
    <dbReference type="NCBI Taxonomy" id="1416876"/>
    <lineage>
        <taxon>Bacteria</taxon>
        <taxon>Bacillati</taxon>
        <taxon>Actinomycetota</taxon>
        <taxon>Actinomycetes</taxon>
        <taxon>Pseudonocardiales</taxon>
        <taxon>Pseudonocardiaceae</taxon>
        <taxon>Actinomycetospora</taxon>
    </lineage>
</organism>
<dbReference type="RefSeq" id="WP_378021365.1">
    <property type="nucleotide sequence ID" value="NZ_JBHSKG010000006.1"/>
</dbReference>
<dbReference type="EC" id="2.1.1.-" evidence="3"/>
<dbReference type="InterPro" id="IPR001310">
    <property type="entry name" value="Histidine_triad_HIT"/>
</dbReference>
<dbReference type="GO" id="GO:0008168">
    <property type="term" value="F:methyltransferase activity"/>
    <property type="evidence" value="ECO:0007669"/>
    <property type="project" value="UniProtKB-KW"/>
</dbReference>
<feature type="short sequence motif" description="Histidine triad motif" evidence="1">
    <location>
        <begin position="91"/>
        <end position="95"/>
    </location>
</feature>
<dbReference type="Gene3D" id="3.30.428.10">
    <property type="entry name" value="HIT-like"/>
    <property type="match status" value="1"/>
</dbReference>
<keyword evidence="3" id="KW-0489">Methyltransferase</keyword>
<dbReference type="SUPFAM" id="SSF54197">
    <property type="entry name" value="HIT-like"/>
    <property type="match status" value="1"/>
</dbReference>
<comment type="caution">
    <text evidence="3">The sequence shown here is derived from an EMBL/GenBank/DDBJ whole genome shotgun (WGS) entry which is preliminary data.</text>
</comment>
<feature type="domain" description="HIT" evidence="2">
    <location>
        <begin position="4"/>
        <end position="107"/>
    </location>
</feature>
<reference evidence="4" key="1">
    <citation type="journal article" date="2019" name="Int. J. Syst. Evol. Microbiol.">
        <title>The Global Catalogue of Microorganisms (GCM) 10K type strain sequencing project: providing services to taxonomists for standard genome sequencing and annotation.</title>
        <authorList>
            <consortium name="The Broad Institute Genomics Platform"/>
            <consortium name="The Broad Institute Genome Sequencing Center for Infectious Disease"/>
            <person name="Wu L."/>
            <person name="Ma J."/>
        </authorList>
    </citation>
    <scope>NUCLEOTIDE SEQUENCE [LARGE SCALE GENOMIC DNA]</scope>
    <source>
        <strain evidence="4">XZYJ18</strain>
    </source>
</reference>
<dbReference type="InterPro" id="IPR036265">
    <property type="entry name" value="HIT-like_sf"/>
</dbReference>
<dbReference type="InterPro" id="IPR011146">
    <property type="entry name" value="HIT-like"/>
</dbReference>
<dbReference type="PROSITE" id="PS51084">
    <property type="entry name" value="HIT_2"/>
    <property type="match status" value="1"/>
</dbReference>
<dbReference type="Proteomes" id="UP001596175">
    <property type="component" value="Unassembled WGS sequence"/>
</dbReference>
<keyword evidence="3" id="KW-0808">Transferase</keyword>
<dbReference type="GO" id="GO:0032259">
    <property type="term" value="P:methylation"/>
    <property type="evidence" value="ECO:0007669"/>
    <property type="project" value="UniProtKB-KW"/>
</dbReference>
<dbReference type="PANTHER" id="PTHR46648:SF1">
    <property type="entry name" value="ADENOSINE 5'-MONOPHOSPHORAMIDASE HNT1"/>
    <property type="match status" value="1"/>
</dbReference>
<accession>A0ABV9ZC75</accession>
<protein>
    <submittedName>
        <fullName evidence="3">HIT family protein</fullName>
        <ecNumber evidence="3">2.1.1.-</ecNumber>
    </submittedName>
</protein>
<evidence type="ECO:0000259" key="2">
    <source>
        <dbReference type="PROSITE" id="PS51084"/>
    </source>
</evidence>
<dbReference type="Pfam" id="PF01230">
    <property type="entry name" value="HIT"/>
    <property type="match status" value="1"/>
</dbReference>
<evidence type="ECO:0000256" key="1">
    <source>
        <dbReference type="PROSITE-ProRule" id="PRU00464"/>
    </source>
</evidence>